<gene>
    <name evidence="15" type="primary">moeB</name>
    <name evidence="15" type="ORF">REIFOR_01064</name>
</gene>
<keyword evidence="4" id="KW-0547">Nucleotide-binding</keyword>
<dbReference type="InterPro" id="IPR045886">
    <property type="entry name" value="ThiF/MoeB/HesA"/>
</dbReference>
<evidence type="ECO:0000256" key="1">
    <source>
        <dbReference type="ARBA" id="ARBA00005046"/>
    </source>
</evidence>
<dbReference type="Gene3D" id="3.40.50.720">
    <property type="entry name" value="NAD(P)-binding Rossmann-like Domain"/>
    <property type="match status" value="1"/>
</dbReference>
<accession>A0A2K8KN20</accession>
<dbReference type="GO" id="GO:0008641">
    <property type="term" value="F:ubiquitin-like modifier activating enzyme activity"/>
    <property type="evidence" value="ECO:0007669"/>
    <property type="project" value="InterPro"/>
</dbReference>
<keyword evidence="3" id="KW-0808">Transferase</keyword>
<evidence type="ECO:0000256" key="7">
    <source>
        <dbReference type="ARBA" id="ARBA00055169"/>
    </source>
</evidence>
<dbReference type="InterPro" id="IPR000594">
    <property type="entry name" value="ThiF_NAD_FAD-bd"/>
</dbReference>
<keyword evidence="16" id="KW-1185">Reference proteome</keyword>
<dbReference type="OrthoDB" id="9804286at2"/>
<dbReference type="EC" id="2.7.7.80" evidence="9"/>
<comment type="subunit">
    <text evidence="8">Homodimer. Forms a stable heterotetrameric complex of 2 MoeB and 2 MoaD during adenylation of MoaD.</text>
</comment>
<dbReference type="GO" id="GO:0061605">
    <property type="term" value="F:molybdopterin-synthase adenylyltransferase activity"/>
    <property type="evidence" value="ECO:0007669"/>
    <property type="project" value="UniProtKB-EC"/>
</dbReference>
<dbReference type="NCBIfam" id="NF004281">
    <property type="entry name" value="PRK05690.1"/>
    <property type="match status" value="1"/>
</dbReference>
<evidence type="ECO:0000256" key="9">
    <source>
        <dbReference type="ARBA" id="ARBA00066884"/>
    </source>
</evidence>
<evidence type="ECO:0000256" key="11">
    <source>
        <dbReference type="ARBA" id="ARBA00075110"/>
    </source>
</evidence>
<feature type="domain" description="THIF-type NAD/FAD binding fold" evidence="14">
    <location>
        <begin position="12"/>
        <end position="245"/>
    </location>
</feature>
<dbReference type="GO" id="GO:0004792">
    <property type="term" value="F:thiosulfate-cyanide sulfurtransferase activity"/>
    <property type="evidence" value="ECO:0007669"/>
    <property type="project" value="TreeGrafter"/>
</dbReference>
<comment type="function">
    <text evidence="7">Catalyzes the adenylation by ATP of the carboxyl group of the C-terminal glycine of sulfur carrier protein MoaD.</text>
</comment>
<dbReference type="InterPro" id="IPR035985">
    <property type="entry name" value="Ubiquitin-activating_enz"/>
</dbReference>
<evidence type="ECO:0000256" key="4">
    <source>
        <dbReference type="ARBA" id="ARBA00022741"/>
    </source>
</evidence>
<organism evidence="15 16">
    <name type="scientific">Reinekea forsetii</name>
    <dbReference type="NCBI Taxonomy" id="1336806"/>
    <lineage>
        <taxon>Bacteria</taxon>
        <taxon>Pseudomonadati</taxon>
        <taxon>Pseudomonadota</taxon>
        <taxon>Gammaproteobacteria</taxon>
        <taxon>Oceanospirillales</taxon>
        <taxon>Saccharospirillaceae</taxon>
        <taxon>Reinekea</taxon>
    </lineage>
</organism>
<evidence type="ECO:0000256" key="10">
    <source>
        <dbReference type="ARBA" id="ARBA00073635"/>
    </source>
</evidence>
<evidence type="ECO:0000256" key="13">
    <source>
        <dbReference type="ARBA" id="ARBA00078531"/>
    </source>
</evidence>
<proteinExistence type="inferred from homology"/>
<dbReference type="Pfam" id="PF00899">
    <property type="entry name" value="ThiF"/>
    <property type="match status" value="1"/>
</dbReference>
<evidence type="ECO:0000313" key="15">
    <source>
        <dbReference type="EMBL" id="ATX76217.1"/>
    </source>
</evidence>
<dbReference type="SUPFAM" id="SSF69572">
    <property type="entry name" value="Activating enzymes of the ubiquitin-like proteins"/>
    <property type="match status" value="1"/>
</dbReference>
<protein>
    <recommendedName>
        <fullName evidence="10">Molybdopterin-synthase adenylyltransferase</fullName>
        <ecNumber evidence="9">2.7.7.80</ecNumber>
    </recommendedName>
    <alternativeName>
        <fullName evidence="13">MoaD protein adenylase</fullName>
    </alternativeName>
    <alternativeName>
        <fullName evidence="11">Molybdopterin-converting factor subunit 1 adenylase</fullName>
    </alternativeName>
    <alternativeName>
        <fullName evidence="12">Sulfur carrier protein MoaD adenylyltransferase</fullName>
    </alternativeName>
</protein>
<dbReference type="EMBL" id="CP011797">
    <property type="protein sequence ID" value="ATX76217.1"/>
    <property type="molecule type" value="Genomic_DNA"/>
</dbReference>
<sequence>MISLSDDQLLRYARNILLPEVDVAGQARLLASHVAVIGVGGLGSPVVQYLAAAGIGQLSLVDDDLVEVTNLQRQIIHDTTQLGVAKVTSAEDYIHRLNPEVQVTAYAERLTAVNCAAMLANVDLVVIGTDNFASRYLVNAFCQREQIPLISGAAIGTSGQVSSFDFARQASPCFECLYPKGQDEHLSCASAGVLGPVVGTIGSIMALETIKILLNLGRPLFGRLLSWDAREMDWQTFNHARAIDCPSCNETPV</sequence>
<dbReference type="KEGG" id="rfo:REIFOR_01064"/>
<dbReference type="PANTHER" id="PTHR10953:SF102">
    <property type="entry name" value="ADENYLYLTRANSFERASE AND SULFURTRANSFERASE MOCS3"/>
    <property type="match status" value="1"/>
</dbReference>
<evidence type="ECO:0000256" key="6">
    <source>
        <dbReference type="ARBA" id="ARBA00052218"/>
    </source>
</evidence>
<dbReference type="FunFam" id="3.40.50.720:FF:000033">
    <property type="entry name" value="Adenylyltransferase and sulfurtransferase MOCS3"/>
    <property type="match status" value="1"/>
</dbReference>
<dbReference type="GO" id="GO:0005524">
    <property type="term" value="F:ATP binding"/>
    <property type="evidence" value="ECO:0007669"/>
    <property type="project" value="UniProtKB-KW"/>
</dbReference>
<evidence type="ECO:0000256" key="3">
    <source>
        <dbReference type="ARBA" id="ARBA00022679"/>
    </source>
</evidence>
<evidence type="ECO:0000259" key="14">
    <source>
        <dbReference type="Pfam" id="PF00899"/>
    </source>
</evidence>
<dbReference type="PANTHER" id="PTHR10953">
    <property type="entry name" value="UBIQUITIN-ACTIVATING ENZYME E1"/>
    <property type="match status" value="1"/>
</dbReference>
<reference evidence="15 16" key="1">
    <citation type="journal article" date="2017" name="Environ. Microbiol.">
        <title>Genomic and physiological analyses of 'Reinekea forsetii' reveal a versatile opportunistic lifestyle during spring algae blooms.</title>
        <authorList>
            <person name="Avci B."/>
            <person name="Hahnke R.L."/>
            <person name="Chafee M."/>
            <person name="Fischer T."/>
            <person name="Gruber-Vodicka H."/>
            <person name="Tegetmeyer H.E."/>
            <person name="Harder J."/>
            <person name="Fuchs B.M."/>
            <person name="Amann R.I."/>
            <person name="Teeling H."/>
        </authorList>
    </citation>
    <scope>NUCLEOTIDE SEQUENCE [LARGE SCALE GENOMIC DNA]</scope>
    <source>
        <strain evidence="15 16">Hel1_31_D35</strain>
    </source>
</reference>
<evidence type="ECO:0000313" key="16">
    <source>
        <dbReference type="Proteomes" id="UP000229757"/>
    </source>
</evidence>
<dbReference type="RefSeq" id="WP_100256574.1">
    <property type="nucleotide sequence ID" value="NZ_CP011797.1"/>
</dbReference>
<dbReference type="AlphaFoldDB" id="A0A2K8KN20"/>
<dbReference type="Proteomes" id="UP000229757">
    <property type="component" value="Chromosome"/>
</dbReference>
<evidence type="ECO:0000256" key="12">
    <source>
        <dbReference type="ARBA" id="ARBA00075328"/>
    </source>
</evidence>
<name>A0A2K8KN20_9GAMM</name>
<comment type="pathway">
    <text evidence="1">Cofactor biosynthesis; molybdopterin biosynthesis.</text>
</comment>
<evidence type="ECO:0000256" key="5">
    <source>
        <dbReference type="ARBA" id="ARBA00022840"/>
    </source>
</evidence>
<dbReference type="GO" id="GO:0005829">
    <property type="term" value="C:cytosol"/>
    <property type="evidence" value="ECO:0007669"/>
    <property type="project" value="TreeGrafter"/>
</dbReference>
<dbReference type="GO" id="GO:0008146">
    <property type="term" value="F:sulfotransferase activity"/>
    <property type="evidence" value="ECO:0007669"/>
    <property type="project" value="TreeGrafter"/>
</dbReference>
<dbReference type="CDD" id="cd00757">
    <property type="entry name" value="ThiF_MoeB_HesA_family"/>
    <property type="match status" value="1"/>
</dbReference>
<evidence type="ECO:0000256" key="8">
    <source>
        <dbReference type="ARBA" id="ARBA00063809"/>
    </source>
</evidence>
<comment type="catalytic activity">
    <reaction evidence="6">
        <text>[molybdopterin-synthase sulfur-carrier protein]-C-terminal Gly-Gly + ATP + H(+) = [molybdopterin-synthase sulfur-carrier protein]-C-terminal Gly-Gly-AMP + diphosphate</text>
        <dbReference type="Rhea" id="RHEA:43616"/>
        <dbReference type="Rhea" id="RHEA-COMP:12159"/>
        <dbReference type="Rhea" id="RHEA-COMP:12202"/>
        <dbReference type="ChEBI" id="CHEBI:15378"/>
        <dbReference type="ChEBI" id="CHEBI:30616"/>
        <dbReference type="ChEBI" id="CHEBI:33019"/>
        <dbReference type="ChEBI" id="CHEBI:90618"/>
        <dbReference type="ChEBI" id="CHEBI:90778"/>
        <dbReference type="EC" id="2.7.7.80"/>
    </reaction>
</comment>
<evidence type="ECO:0000256" key="2">
    <source>
        <dbReference type="ARBA" id="ARBA00009919"/>
    </source>
</evidence>
<comment type="similarity">
    <text evidence="2">Belongs to the HesA/MoeB/ThiF family.</text>
</comment>
<keyword evidence="5" id="KW-0067">ATP-binding</keyword>